<evidence type="ECO:0000256" key="2">
    <source>
        <dbReference type="ARBA" id="ARBA00023157"/>
    </source>
</evidence>
<dbReference type="EMBL" id="JOJR01000328">
    <property type="protein sequence ID" value="RCN39627.1"/>
    <property type="molecule type" value="Genomic_DNA"/>
</dbReference>
<evidence type="ECO:0000256" key="3">
    <source>
        <dbReference type="SAM" id="SignalP"/>
    </source>
</evidence>
<keyword evidence="1" id="KW-0722">Serine protease inhibitor</keyword>
<protein>
    <submittedName>
        <fullName evidence="4">Trypsin Inhibitor like cysteine rich domain protein</fullName>
    </submittedName>
</protein>
<dbReference type="PANTHER" id="PTHR23259">
    <property type="entry name" value="RIDDLE"/>
    <property type="match status" value="1"/>
</dbReference>
<dbReference type="CDD" id="cd19941">
    <property type="entry name" value="TIL"/>
    <property type="match status" value="1"/>
</dbReference>
<keyword evidence="3" id="KW-0732">Signal</keyword>
<comment type="caution">
    <text evidence="4">The sequence shown here is derived from an EMBL/GenBank/DDBJ whole genome shotgun (WGS) entry which is preliminary data.</text>
</comment>
<evidence type="ECO:0000313" key="4">
    <source>
        <dbReference type="EMBL" id="RCN39627.1"/>
    </source>
</evidence>
<organism evidence="4 5">
    <name type="scientific">Ancylostoma caninum</name>
    <name type="common">Dog hookworm</name>
    <dbReference type="NCBI Taxonomy" id="29170"/>
    <lineage>
        <taxon>Eukaryota</taxon>
        <taxon>Metazoa</taxon>
        <taxon>Ecdysozoa</taxon>
        <taxon>Nematoda</taxon>
        <taxon>Chromadorea</taxon>
        <taxon>Rhabditida</taxon>
        <taxon>Rhabditina</taxon>
        <taxon>Rhabditomorpha</taxon>
        <taxon>Strongyloidea</taxon>
        <taxon>Ancylostomatidae</taxon>
        <taxon>Ancylostomatinae</taxon>
        <taxon>Ancylostoma</taxon>
    </lineage>
</organism>
<dbReference type="InterPro" id="IPR036084">
    <property type="entry name" value="Ser_inhib-like_sf"/>
</dbReference>
<evidence type="ECO:0000313" key="5">
    <source>
        <dbReference type="Proteomes" id="UP000252519"/>
    </source>
</evidence>
<dbReference type="AlphaFoldDB" id="A0A368GA53"/>
<dbReference type="InterPro" id="IPR051368">
    <property type="entry name" value="SerProtInhib-TIL_Domain"/>
</dbReference>
<feature type="chain" id="PRO_5016892450" evidence="3">
    <location>
        <begin position="25"/>
        <end position="230"/>
    </location>
</feature>
<gene>
    <name evidence="4" type="ORF">ANCCAN_14442</name>
</gene>
<proteinExistence type="predicted"/>
<keyword evidence="2" id="KW-1015">Disulfide bond</keyword>
<keyword evidence="5" id="KW-1185">Reference proteome</keyword>
<accession>A0A368GA53</accession>
<name>A0A368GA53_ANCCA</name>
<dbReference type="Proteomes" id="UP000252519">
    <property type="component" value="Unassembled WGS sequence"/>
</dbReference>
<dbReference type="OrthoDB" id="5788972at2759"/>
<dbReference type="GO" id="GO:0004867">
    <property type="term" value="F:serine-type endopeptidase inhibitor activity"/>
    <property type="evidence" value="ECO:0007669"/>
    <property type="project" value="UniProtKB-KW"/>
</dbReference>
<reference evidence="4 5" key="1">
    <citation type="submission" date="2014-10" db="EMBL/GenBank/DDBJ databases">
        <title>Draft genome of the hookworm Ancylostoma caninum.</title>
        <authorList>
            <person name="Mitreva M."/>
        </authorList>
    </citation>
    <scope>NUCLEOTIDE SEQUENCE [LARGE SCALE GENOMIC DNA]</scope>
    <source>
        <strain evidence="4 5">Baltimore</strain>
    </source>
</reference>
<keyword evidence="1" id="KW-0646">Protease inhibitor</keyword>
<evidence type="ECO:0000256" key="1">
    <source>
        <dbReference type="ARBA" id="ARBA00022900"/>
    </source>
</evidence>
<dbReference type="Gene3D" id="2.10.25.10">
    <property type="entry name" value="Laminin"/>
    <property type="match status" value="1"/>
</dbReference>
<sequence>MKLQWMSEFLYFFATVCFCQTVRPEEDCQLNERYVECGKCESTCEEPHRVCPYGCLQSRCECVSADGYVRTRHGACILANECPLGQDIRSGEFFTANHDVSTSAQHRYSNGNDPSIRIKDVFNTAAVQPQSFQPAQQWAPPPQQFVQNPNLYRAASFQQQQPLFNVERRVPAVFPGPQQQNWIPQQQQILYLQNPPNRPVYYVQSPPSPSYTQPLQYVSGTPRSGFLRVL</sequence>
<dbReference type="SUPFAM" id="SSF57567">
    <property type="entry name" value="Serine protease inhibitors"/>
    <property type="match status" value="1"/>
</dbReference>
<dbReference type="PANTHER" id="PTHR23259:SF82">
    <property type="entry name" value="SERINE PROTEASE INHIBITOR 1 PROTEIN"/>
    <property type="match status" value="1"/>
</dbReference>
<feature type="signal peptide" evidence="3">
    <location>
        <begin position="1"/>
        <end position="24"/>
    </location>
</feature>